<gene>
    <name evidence="2" type="ORF">D9F05_09890</name>
</gene>
<keyword evidence="1" id="KW-0732">Signal</keyword>
<comment type="caution">
    <text evidence="2">The sequence shown here is derived from an EMBL/GenBank/DDBJ whole genome shotgun (WGS) entry which is preliminary data.</text>
</comment>
<evidence type="ECO:0000256" key="1">
    <source>
        <dbReference type="SAM" id="SignalP"/>
    </source>
</evidence>
<accession>A0A3L0YBY3</accession>
<feature type="chain" id="PRO_5018195016" evidence="1">
    <location>
        <begin position="22"/>
        <end position="272"/>
    </location>
</feature>
<feature type="signal peptide" evidence="1">
    <location>
        <begin position="1"/>
        <end position="21"/>
    </location>
</feature>
<name>A0A3L0YBY3_ECOLX</name>
<organism evidence="2">
    <name type="scientific">Escherichia coli</name>
    <dbReference type="NCBI Taxonomy" id="562"/>
    <lineage>
        <taxon>Bacteria</taxon>
        <taxon>Pseudomonadati</taxon>
        <taxon>Pseudomonadota</taxon>
        <taxon>Gammaproteobacteria</taxon>
        <taxon>Enterobacterales</taxon>
        <taxon>Enterobacteriaceae</taxon>
        <taxon>Escherichia</taxon>
    </lineage>
</organism>
<dbReference type="EMBL" id="RNRV01000013">
    <property type="protein sequence ID" value="MHO04683.1"/>
    <property type="molecule type" value="Genomic_DNA"/>
</dbReference>
<proteinExistence type="predicted"/>
<evidence type="ECO:0000313" key="2">
    <source>
        <dbReference type="EMBL" id="MHO04683.1"/>
    </source>
</evidence>
<dbReference type="AlphaFoldDB" id="A0A3L0YBY3"/>
<sequence length="272" mass="28850">MKKLLVIPVLLVGSLAGIQQAQSKVCCDPWGWVGYAAFMSAGSAVVTAITASATTVVNGLIMVQQSWSQGFQGWMGEQTTASAQRVQIKEARVTTDATRSMDLIVANAQVQHAPTPMQDQTVTNALVVSESTRAAAKNTASLAKQWGDQFIGKRQDETTAYAIVLRHSSYCDAAAVAAGCEKLAPAALQNADIDIKTIFQPGDGLNPTLSDEERDAAVALIKNITNPIAATTPPTSSDMYDAILMSDKAALSASALSLQSILTHRTRRHAFQ</sequence>
<protein>
    <submittedName>
        <fullName evidence="2">Uncharacterized protein</fullName>
    </submittedName>
</protein>
<reference evidence="2" key="1">
    <citation type="submission" date="2018-10" db="EMBL/GenBank/DDBJ databases">
        <authorList>
            <consortium name="NARMS: The National Antimicrobial Resistance Monitoring System"/>
        </authorList>
    </citation>
    <scope>NUCLEOTIDE SEQUENCE [LARGE SCALE GENOMIC DNA]</scope>
    <source>
        <strain evidence="2">CVM N17EC0388</strain>
    </source>
</reference>